<organism evidence="1 2">
    <name type="scientific">Folsomia candida</name>
    <name type="common">Springtail</name>
    <dbReference type="NCBI Taxonomy" id="158441"/>
    <lineage>
        <taxon>Eukaryota</taxon>
        <taxon>Metazoa</taxon>
        <taxon>Ecdysozoa</taxon>
        <taxon>Arthropoda</taxon>
        <taxon>Hexapoda</taxon>
        <taxon>Collembola</taxon>
        <taxon>Entomobryomorpha</taxon>
        <taxon>Isotomoidea</taxon>
        <taxon>Isotomidae</taxon>
        <taxon>Proisotominae</taxon>
        <taxon>Folsomia</taxon>
    </lineage>
</organism>
<accession>A0A226EAJ4</accession>
<comment type="caution">
    <text evidence="1">The sequence shown here is derived from an EMBL/GenBank/DDBJ whole genome shotgun (WGS) entry which is preliminary data.</text>
</comment>
<gene>
    <name evidence="1" type="ORF">Fcan01_11723</name>
</gene>
<keyword evidence="2" id="KW-1185">Reference proteome</keyword>
<name>A0A226EAJ4_FOLCA</name>
<reference evidence="1 2" key="1">
    <citation type="submission" date="2015-12" db="EMBL/GenBank/DDBJ databases">
        <title>The genome of Folsomia candida.</title>
        <authorList>
            <person name="Faddeeva A."/>
            <person name="Derks M.F."/>
            <person name="Anvar Y."/>
            <person name="Smit S."/>
            <person name="Van Straalen N."/>
            <person name="Roelofs D."/>
        </authorList>
    </citation>
    <scope>NUCLEOTIDE SEQUENCE [LARGE SCALE GENOMIC DNA]</scope>
    <source>
        <strain evidence="1 2">VU population</strain>
        <tissue evidence="1">Whole body</tissue>
    </source>
</reference>
<protein>
    <submittedName>
        <fullName evidence="1">Uncharacterized protein</fullName>
    </submittedName>
</protein>
<proteinExistence type="predicted"/>
<dbReference type="AlphaFoldDB" id="A0A226EAJ4"/>
<dbReference type="EMBL" id="LNIX01000005">
    <property type="protein sequence ID" value="OXA54107.1"/>
    <property type="molecule type" value="Genomic_DNA"/>
</dbReference>
<evidence type="ECO:0000313" key="1">
    <source>
        <dbReference type="EMBL" id="OXA54107.1"/>
    </source>
</evidence>
<evidence type="ECO:0000313" key="2">
    <source>
        <dbReference type="Proteomes" id="UP000198287"/>
    </source>
</evidence>
<sequence>MERLIDWHIRTPELTGGLMGNNQYAYMKGRSTESAMHQIVARAEGTLRTRTSHVLPQIVATSPIEPNILAQFRNNILQSVHILRGNTFSELCRHGCKTISSLQDFLVNPGQKLLNIVTHGQKHDGLFYSSFVNKSELVSDIKLTKPFDIYVWISFLSGGVLLSVLLCKLLEKPWSQLGSTLIWIFAIAVGQTDEIRGSQLRKRNSDNLRIFATLMKATGRFVEVRNTDWHLVDFRSGWVSSRDRVGHVFGNFLASLHEFGIYSYWINRYQKFSDSTSVHNLREDILLKYNASLKRMRVRKDVPFSWAQVEMHFALFAIGLGAACIAQLSEHEDNPSPTDSPILMSFGYVVVPGVEGFHSMAPFAPTTPL</sequence>
<dbReference type="Proteomes" id="UP000198287">
    <property type="component" value="Unassembled WGS sequence"/>
</dbReference>